<evidence type="ECO:0000256" key="2">
    <source>
        <dbReference type="ARBA" id="ARBA00011900"/>
    </source>
</evidence>
<evidence type="ECO:0000256" key="6">
    <source>
        <dbReference type="ARBA" id="ARBA00047942"/>
    </source>
</evidence>
<reference evidence="8" key="1">
    <citation type="journal article" date="2021" name="PeerJ">
        <title>Extensive microbial diversity within the chicken gut microbiome revealed by metagenomics and culture.</title>
        <authorList>
            <person name="Gilroy R."/>
            <person name="Ravi A."/>
            <person name="Getino M."/>
            <person name="Pursley I."/>
            <person name="Horton D.L."/>
            <person name="Alikhan N.F."/>
            <person name="Baker D."/>
            <person name="Gharbi K."/>
            <person name="Hall N."/>
            <person name="Watson M."/>
            <person name="Adriaenssens E.M."/>
            <person name="Foster-Nyarko E."/>
            <person name="Jarju S."/>
            <person name="Secka A."/>
            <person name="Antonio M."/>
            <person name="Oren A."/>
            <person name="Chaudhuri R.R."/>
            <person name="La Ragione R."/>
            <person name="Hildebrand F."/>
            <person name="Pallen M.J."/>
        </authorList>
    </citation>
    <scope>NUCLEOTIDE SEQUENCE</scope>
    <source>
        <strain evidence="8">378</strain>
    </source>
</reference>
<dbReference type="EC" id="2.1.1.72" evidence="2"/>
<name>A0A948WY79_9GAMM</name>
<dbReference type="InterPro" id="IPR002295">
    <property type="entry name" value="N4/N6-MTase_EcoPI_Mod-like"/>
</dbReference>
<dbReference type="Proteomes" id="UP000733611">
    <property type="component" value="Unassembled WGS sequence"/>
</dbReference>
<dbReference type="InterPro" id="IPR002052">
    <property type="entry name" value="DNA_methylase_N6_adenine_CS"/>
</dbReference>
<comment type="caution">
    <text evidence="8">The sequence shown here is derived from an EMBL/GenBank/DDBJ whole genome shotgun (WGS) entry which is preliminary data.</text>
</comment>
<dbReference type="EMBL" id="JAHLFE010000138">
    <property type="protein sequence ID" value="MBU3844570.1"/>
    <property type="molecule type" value="Genomic_DNA"/>
</dbReference>
<protein>
    <recommendedName>
        <fullName evidence="2">site-specific DNA-methyltransferase (adenine-specific)</fullName>
        <ecNumber evidence="2">2.1.1.72</ecNumber>
    </recommendedName>
</protein>
<evidence type="ECO:0000256" key="3">
    <source>
        <dbReference type="ARBA" id="ARBA00022603"/>
    </source>
</evidence>
<keyword evidence="5" id="KW-0949">S-adenosyl-L-methionine</keyword>
<evidence type="ECO:0000259" key="7">
    <source>
        <dbReference type="Pfam" id="PF01555"/>
    </source>
</evidence>
<dbReference type="AlphaFoldDB" id="A0A948WY79"/>
<proteinExistence type="inferred from homology"/>
<dbReference type="GO" id="GO:0003677">
    <property type="term" value="F:DNA binding"/>
    <property type="evidence" value="ECO:0007669"/>
    <property type="project" value="InterPro"/>
</dbReference>
<evidence type="ECO:0000313" key="8">
    <source>
        <dbReference type="EMBL" id="MBU3844570.1"/>
    </source>
</evidence>
<keyword evidence="3" id="KW-0489">Methyltransferase</keyword>
<dbReference type="GO" id="GO:0008170">
    <property type="term" value="F:N-methyltransferase activity"/>
    <property type="evidence" value="ECO:0007669"/>
    <property type="project" value="InterPro"/>
</dbReference>
<dbReference type="Pfam" id="PF01555">
    <property type="entry name" value="N6_N4_Mtase"/>
    <property type="match status" value="1"/>
</dbReference>
<accession>A0A948WY79</accession>
<dbReference type="InterPro" id="IPR029063">
    <property type="entry name" value="SAM-dependent_MTases_sf"/>
</dbReference>
<dbReference type="PIRSF" id="PIRSF015855">
    <property type="entry name" value="TypeIII_Mtase_mKpnI"/>
    <property type="match status" value="1"/>
</dbReference>
<gene>
    <name evidence="8" type="ORF">H9847_06860</name>
</gene>
<feature type="domain" description="DNA methylase N-4/N-6" evidence="7">
    <location>
        <begin position="144"/>
        <end position="526"/>
    </location>
</feature>
<dbReference type="SUPFAM" id="SSF53335">
    <property type="entry name" value="S-adenosyl-L-methionine-dependent methyltransferases"/>
    <property type="match status" value="1"/>
</dbReference>
<evidence type="ECO:0000313" key="9">
    <source>
        <dbReference type="Proteomes" id="UP000733611"/>
    </source>
</evidence>
<evidence type="ECO:0000256" key="1">
    <source>
        <dbReference type="ARBA" id="ARBA00006594"/>
    </source>
</evidence>
<reference evidence="8" key="2">
    <citation type="submission" date="2021-04" db="EMBL/GenBank/DDBJ databases">
        <authorList>
            <person name="Gilroy R."/>
        </authorList>
    </citation>
    <scope>NUCLEOTIDE SEQUENCE</scope>
    <source>
        <strain evidence="8">378</strain>
    </source>
</reference>
<dbReference type="GO" id="GO:0009007">
    <property type="term" value="F:site-specific DNA-methyltransferase (adenine-specific) activity"/>
    <property type="evidence" value="ECO:0007669"/>
    <property type="project" value="UniProtKB-EC"/>
</dbReference>
<dbReference type="InterPro" id="IPR002941">
    <property type="entry name" value="DNA_methylase_N4/N6"/>
</dbReference>
<organism evidence="8 9">
    <name type="scientific">Candidatus Anaerobiospirillum pullicola</name>
    <dbReference type="NCBI Taxonomy" id="2838451"/>
    <lineage>
        <taxon>Bacteria</taxon>
        <taxon>Pseudomonadati</taxon>
        <taxon>Pseudomonadota</taxon>
        <taxon>Gammaproteobacteria</taxon>
        <taxon>Aeromonadales</taxon>
        <taxon>Succinivibrionaceae</taxon>
        <taxon>Anaerobiospirillum</taxon>
    </lineage>
</organism>
<dbReference type="PROSITE" id="PS00092">
    <property type="entry name" value="N6_MTASE"/>
    <property type="match status" value="1"/>
</dbReference>
<evidence type="ECO:0000256" key="5">
    <source>
        <dbReference type="ARBA" id="ARBA00022691"/>
    </source>
</evidence>
<keyword evidence="4" id="KW-0808">Transferase</keyword>
<dbReference type="Gene3D" id="3.40.50.150">
    <property type="entry name" value="Vaccinia Virus protein VP39"/>
    <property type="match status" value="1"/>
</dbReference>
<sequence>MADKITGLTADVSQANFAALAQLFPSCVVEQKTAAADTETTAAGKTATVKHTIDVDKLLALVGRDAQSVVGAAVNSAAQSHYEPFGFLWAGKRQALTEAQQIIDKTLRPCVDESVDFAHTRNLYLEGDNLDALKLLLRGYSGAVKMIYIDPPYNTGNDFVYKDDFRQSAKEYEQAAGMTDSEGNRFVLNKSTEARFHSNWCSMMYARLALARQLLAKEGVIFISIDDHEQHHLRCLCDEIFGEQNFVAQLIWQRAFSPKNDAKYVSNSHDYVLLYARNIESFKIGRLERTAEANARYSNPDNDPRGVWSSSDISVKTYSKANDYEITTPSGRVVNPPAGSCWRVSKEEFARLVADNRIYFGKDGNNTPRLKRFLHELNNDGMVPTSLLLNSDIDDKSAQAELNAAIGDNLQAPQAQALLANLKEKTRFAVKSLQAKLQDFLDHALADSTDSAAIAANTLLLRQQVGDSQEGAQELKALMHAGVFDGPKPVRLISHLMRLANLDKDDIVLDFFSGSATTAEAVLRANAADCGSRRFILVQFPEQCAPNSPAAQAGFTNISEIGKERIRKVIAALKSEQQNNCTKIVHGGG</sequence>
<evidence type="ECO:0000256" key="4">
    <source>
        <dbReference type="ARBA" id="ARBA00022679"/>
    </source>
</evidence>
<comment type="similarity">
    <text evidence="1">Belongs to the N(4)/N(6)-methyltransferase family.</text>
</comment>
<comment type="catalytic activity">
    <reaction evidence="6">
        <text>a 2'-deoxyadenosine in DNA + S-adenosyl-L-methionine = an N(6)-methyl-2'-deoxyadenosine in DNA + S-adenosyl-L-homocysteine + H(+)</text>
        <dbReference type="Rhea" id="RHEA:15197"/>
        <dbReference type="Rhea" id="RHEA-COMP:12418"/>
        <dbReference type="Rhea" id="RHEA-COMP:12419"/>
        <dbReference type="ChEBI" id="CHEBI:15378"/>
        <dbReference type="ChEBI" id="CHEBI:57856"/>
        <dbReference type="ChEBI" id="CHEBI:59789"/>
        <dbReference type="ChEBI" id="CHEBI:90615"/>
        <dbReference type="ChEBI" id="CHEBI:90616"/>
        <dbReference type="EC" id="2.1.1.72"/>
    </reaction>
</comment>
<dbReference type="GO" id="GO:0032259">
    <property type="term" value="P:methylation"/>
    <property type="evidence" value="ECO:0007669"/>
    <property type="project" value="UniProtKB-KW"/>
</dbReference>
<dbReference type="PRINTS" id="PR00506">
    <property type="entry name" value="D21N6MTFRASE"/>
</dbReference>